<organism evidence="1 2">
    <name type="scientific">Cryptolaemus montrouzieri</name>
    <dbReference type="NCBI Taxonomy" id="559131"/>
    <lineage>
        <taxon>Eukaryota</taxon>
        <taxon>Metazoa</taxon>
        <taxon>Ecdysozoa</taxon>
        <taxon>Arthropoda</taxon>
        <taxon>Hexapoda</taxon>
        <taxon>Insecta</taxon>
        <taxon>Pterygota</taxon>
        <taxon>Neoptera</taxon>
        <taxon>Endopterygota</taxon>
        <taxon>Coleoptera</taxon>
        <taxon>Polyphaga</taxon>
        <taxon>Cucujiformia</taxon>
        <taxon>Coccinelloidea</taxon>
        <taxon>Coccinellidae</taxon>
        <taxon>Scymninae</taxon>
        <taxon>Scymnini</taxon>
        <taxon>Cryptolaemus</taxon>
    </lineage>
</organism>
<accession>A0ABD2NL01</accession>
<feature type="non-terminal residue" evidence="1">
    <location>
        <position position="1"/>
    </location>
</feature>
<dbReference type="Proteomes" id="UP001516400">
    <property type="component" value="Unassembled WGS sequence"/>
</dbReference>
<evidence type="ECO:0000313" key="1">
    <source>
        <dbReference type="EMBL" id="KAL3279077.1"/>
    </source>
</evidence>
<name>A0ABD2NL01_9CUCU</name>
<dbReference type="EMBL" id="JABFTP020000124">
    <property type="protein sequence ID" value="KAL3279077.1"/>
    <property type="molecule type" value="Genomic_DNA"/>
</dbReference>
<proteinExistence type="predicted"/>
<sequence length="251" mass="28095">SETCTVKRKPVKVFDIQHQVETSSGSGASISDMATSIDASSSENVSNNKQPNFSLVKLFMKQKSMSTEGMSTTADQLSSTENWPGSQSVESNCSEAKSTDHQRYLDHSHENKIIESGSKIYDLIAEEPEDEFIKNTEDTLNISKQESNSISSIGKKSLNNNNSFYDGKKFESPRRCNIRLSKNDSINRSIQTSHFSEIANLKNVGKPTLSNPQMPIKVIEPSFLNKLKREGEVQKPIYVLYPNYVLPNLDF</sequence>
<keyword evidence="2" id="KW-1185">Reference proteome</keyword>
<gene>
    <name evidence="1" type="ORF">HHI36_016591</name>
</gene>
<dbReference type="AlphaFoldDB" id="A0ABD2NL01"/>
<comment type="caution">
    <text evidence="1">The sequence shown here is derived from an EMBL/GenBank/DDBJ whole genome shotgun (WGS) entry which is preliminary data.</text>
</comment>
<evidence type="ECO:0008006" key="3">
    <source>
        <dbReference type="Google" id="ProtNLM"/>
    </source>
</evidence>
<reference evidence="1 2" key="1">
    <citation type="journal article" date="2021" name="BMC Biol.">
        <title>Horizontally acquired antibacterial genes associated with adaptive radiation of ladybird beetles.</title>
        <authorList>
            <person name="Li H.S."/>
            <person name="Tang X.F."/>
            <person name="Huang Y.H."/>
            <person name="Xu Z.Y."/>
            <person name="Chen M.L."/>
            <person name="Du X.Y."/>
            <person name="Qiu B.Y."/>
            <person name="Chen P.T."/>
            <person name="Zhang W."/>
            <person name="Slipinski A."/>
            <person name="Escalona H.E."/>
            <person name="Waterhouse R.M."/>
            <person name="Zwick A."/>
            <person name="Pang H."/>
        </authorList>
    </citation>
    <scope>NUCLEOTIDE SEQUENCE [LARGE SCALE GENOMIC DNA]</scope>
    <source>
        <strain evidence="1">SYSU2018</strain>
    </source>
</reference>
<evidence type="ECO:0000313" key="2">
    <source>
        <dbReference type="Proteomes" id="UP001516400"/>
    </source>
</evidence>
<protein>
    <recommendedName>
        <fullName evidence="3">Exophilin 5</fullName>
    </recommendedName>
</protein>